<dbReference type="AlphaFoldDB" id="A0A9D1Z5Y4"/>
<protein>
    <recommendedName>
        <fullName evidence="6">MORN repeat protein</fullName>
    </recommendedName>
</protein>
<dbReference type="Proteomes" id="UP000886824">
    <property type="component" value="Unassembled WGS sequence"/>
</dbReference>
<comment type="caution">
    <text evidence="4">The sequence shown here is derived from an EMBL/GenBank/DDBJ whole genome shotgun (WGS) entry which is preliminary data.</text>
</comment>
<proteinExistence type="predicted"/>
<feature type="compositionally biased region" description="Basic and acidic residues" evidence="2">
    <location>
        <begin position="806"/>
        <end position="815"/>
    </location>
</feature>
<organism evidence="4 5">
    <name type="scientific">Candidatus Intestinimonas merdavium</name>
    <dbReference type="NCBI Taxonomy" id="2838622"/>
    <lineage>
        <taxon>Bacteria</taxon>
        <taxon>Bacillati</taxon>
        <taxon>Bacillota</taxon>
        <taxon>Clostridia</taxon>
        <taxon>Eubacteriales</taxon>
        <taxon>Intestinimonas</taxon>
    </lineage>
</organism>
<dbReference type="InterPro" id="IPR003409">
    <property type="entry name" value="MORN"/>
</dbReference>
<keyword evidence="3" id="KW-0812">Transmembrane</keyword>
<keyword evidence="3" id="KW-0472">Membrane</keyword>
<reference evidence="4" key="1">
    <citation type="journal article" date="2021" name="PeerJ">
        <title>Extensive microbial diversity within the chicken gut microbiome revealed by metagenomics and culture.</title>
        <authorList>
            <person name="Gilroy R."/>
            <person name="Ravi A."/>
            <person name="Getino M."/>
            <person name="Pursley I."/>
            <person name="Horton D.L."/>
            <person name="Alikhan N.F."/>
            <person name="Baker D."/>
            <person name="Gharbi K."/>
            <person name="Hall N."/>
            <person name="Watson M."/>
            <person name="Adriaenssens E.M."/>
            <person name="Foster-Nyarko E."/>
            <person name="Jarju S."/>
            <person name="Secka A."/>
            <person name="Antonio M."/>
            <person name="Oren A."/>
            <person name="Chaudhuri R.R."/>
            <person name="La Ragione R."/>
            <person name="Hildebrand F."/>
            <person name="Pallen M.J."/>
        </authorList>
    </citation>
    <scope>NUCLEOTIDE SEQUENCE</scope>
    <source>
        <strain evidence="4">CHK33-7979</strain>
    </source>
</reference>
<feature type="compositionally biased region" description="Acidic residues" evidence="2">
    <location>
        <begin position="823"/>
        <end position="835"/>
    </location>
</feature>
<dbReference type="Pfam" id="PF02493">
    <property type="entry name" value="MORN"/>
    <property type="match status" value="5"/>
</dbReference>
<sequence length="852" mass="92752">MFSYLLRQLFNSFGIFFRTIRAFFTRKLVGIGSYLRRITNFSRQATKVASSSFQVAATAVKKPTKREDYIETKRLFISKSFLILLAIGVVLVALLLYFVVWPFLLSRFFTARFWVEDPEAETWSGRVVLYYDQEKKNPMREGTLQEGLLQGRGREYDQEGLMTYEGNFVDGQRSGTGSLYEDGVLVYEGDFAAGAATGMGTAYDGGSKCYEGAFLDGVYEGEGTQYRSDGSVSYKGSFSAGVFEGQGTAYYPDGTRAYVGAFSGGAYEGEGTQYTPDGRIGYKGSFAEGLYQGSGVLYREDGDQIRAEFDAGLTTGTIQWYQNGALWYEGAADNVTPDGFGTLYGEDGKVLYAGEMDRGTLDGAWLLTLTAEELRGAFGEGSITETDTAGGFLIANQALGVTALCSYRQGEEEPQVYQVWLIPEEGSDWEELLPWADASAAEDWALLGADPQPQSQTVQGAFQGPDGTGEGVWWQHQYLYEDHTCILFSRTEEGRSASVLWSRGLTSSAGELPASTGTTQAQERLDDLMAALDSAAGSVGESTGGASSLGDVARMVALMLTPEDAERLVDALTDYYIYGEMAAALESSQPLLEQLLAQAQTQLARGSGSQEAVDNAQAQLDDLGRQLTQYETAREQAGLTIQELSKLDPEDYDLQQVLLTFDPVEMDVSALYSYAQSYAATLGQEAEGAALERELRSAVLDLGMGYETIRTARETVERTEAVVVEQTQAYAKGSAQQADLYAAQCARNEAVAALYQAVGVFSQQANHLNTLSGGWVAETYDWMAETFATLFQSQVVQAQTAAQGEADDRTQREEEAAQAIEQEQTEESPEPEESPAPEASPAGEESVSQEAF</sequence>
<name>A0A9D1Z5Y4_9FIRM</name>
<dbReference type="SMART" id="SM00698">
    <property type="entry name" value="MORN"/>
    <property type="match status" value="5"/>
</dbReference>
<evidence type="ECO:0000313" key="5">
    <source>
        <dbReference type="Proteomes" id="UP000886824"/>
    </source>
</evidence>
<accession>A0A9D1Z5Y4</accession>
<evidence type="ECO:0000313" key="4">
    <source>
        <dbReference type="EMBL" id="HIY74017.1"/>
    </source>
</evidence>
<evidence type="ECO:0008006" key="6">
    <source>
        <dbReference type="Google" id="ProtNLM"/>
    </source>
</evidence>
<evidence type="ECO:0000256" key="2">
    <source>
        <dbReference type="SAM" id="MobiDB-lite"/>
    </source>
</evidence>
<gene>
    <name evidence="4" type="ORF">H9826_08615</name>
</gene>
<feature type="compositionally biased region" description="Low complexity" evidence="2">
    <location>
        <begin position="836"/>
        <end position="852"/>
    </location>
</feature>
<dbReference type="PANTHER" id="PTHR23084:SF263">
    <property type="entry name" value="MORN REPEAT-CONTAINING PROTEIN 1"/>
    <property type="match status" value="1"/>
</dbReference>
<reference evidence="4" key="2">
    <citation type="submission" date="2021-04" db="EMBL/GenBank/DDBJ databases">
        <authorList>
            <person name="Gilroy R."/>
        </authorList>
    </citation>
    <scope>NUCLEOTIDE SEQUENCE</scope>
    <source>
        <strain evidence="4">CHK33-7979</strain>
    </source>
</reference>
<feature type="transmembrane region" description="Helical" evidence="3">
    <location>
        <begin position="81"/>
        <end position="104"/>
    </location>
</feature>
<dbReference type="SUPFAM" id="SSF56954">
    <property type="entry name" value="Outer membrane efflux proteins (OEP)"/>
    <property type="match status" value="1"/>
</dbReference>
<keyword evidence="1" id="KW-0677">Repeat</keyword>
<feature type="region of interest" description="Disordered" evidence="2">
    <location>
        <begin position="801"/>
        <end position="852"/>
    </location>
</feature>
<keyword evidence="3" id="KW-1133">Transmembrane helix</keyword>
<dbReference type="Gene3D" id="1.20.1600.10">
    <property type="entry name" value="Outer membrane efflux proteins (OEP)"/>
    <property type="match status" value="1"/>
</dbReference>
<dbReference type="EMBL" id="DXCX01000087">
    <property type="protein sequence ID" value="HIY74017.1"/>
    <property type="molecule type" value="Genomic_DNA"/>
</dbReference>
<dbReference type="PANTHER" id="PTHR23084">
    <property type="entry name" value="PHOSPHATIDYLINOSITOL-4-PHOSPHATE 5-KINASE RELATED"/>
    <property type="match status" value="1"/>
</dbReference>
<dbReference type="Gene3D" id="2.20.110.10">
    <property type="entry name" value="Histone H3 K4-specific methyltransferase SET7/9 N-terminal domain"/>
    <property type="match status" value="3"/>
</dbReference>
<evidence type="ECO:0000256" key="3">
    <source>
        <dbReference type="SAM" id="Phobius"/>
    </source>
</evidence>
<evidence type="ECO:0000256" key="1">
    <source>
        <dbReference type="ARBA" id="ARBA00022737"/>
    </source>
</evidence>
<dbReference type="SUPFAM" id="SSF82185">
    <property type="entry name" value="Histone H3 K4-specific methyltransferase SET7/9 N-terminal domain"/>
    <property type="match status" value="2"/>
</dbReference>